<dbReference type="GO" id="GO:0004015">
    <property type="term" value="F:adenosylmethionine-8-amino-7-oxononanoate transaminase activity"/>
    <property type="evidence" value="ECO:0007669"/>
    <property type="project" value="TreeGrafter"/>
</dbReference>
<dbReference type="SUPFAM" id="SSF53383">
    <property type="entry name" value="PLP-dependent transferases"/>
    <property type="match status" value="1"/>
</dbReference>
<dbReference type="PANTHER" id="PTHR42684">
    <property type="entry name" value="ADENOSYLMETHIONINE-8-AMINO-7-OXONONANOATE AMINOTRANSFERASE"/>
    <property type="match status" value="1"/>
</dbReference>
<evidence type="ECO:0000256" key="4">
    <source>
        <dbReference type="ARBA" id="ARBA00022679"/>
    </source>
</evidence>
<keyword evidence="4 7" id="KW-0808">Transferase</keyword>
<dbReference type="CDD" id="cd00610">
    <property type="entry name" value="OAT_like"/>
    <property type="match status" value="1"/>
</dbReference>
<keyword evidence="3 7" id="KW-0032">Aminotransferase</keyword>
<dbReference type="InterPro" id="IPR005814">
    <property type="entry name" value="Aminotrans_3"/>
</dbReference>
<dbReference type="GO" id="GO:0009448">
    <property type="term" value="P:gamma-aminobutyric acid metabolic process"/>
    <property type="evidence" value="ECO:0007669"/>
    <property type="project" value="TreeGrafter"/>
</dbReference>
<dbReference type="InterPro" id="IPR049704">
    <property type="entry name" value="Aminotrans_3_PPA_site"/>
</dbReference>
<dbReference type="Pfam" id="PF00202">
    <property type="entry name" value="Aminotran_3"/>
    <property type="match status" value="1"/>
</dbReference>
<dbReference type="InterPro" id="IPR015421">
    <property type="entry name" value="PyrdxlP-dep_Trfase_major"/>
</dbReference>
<comment type="caution">
    <text evidence="7">The sequence shown here is derived from an EMBL/GenBank/DDBJ whole genome shotgun (WGS) entry which is preliminary data.</text>
</comment>
<dbReference type="PROSITE" id="PS00600">
    <property type="entry name" value="AA_TRANSFER_CLASS_3"/>
    <property type="match status" value="1"/>
</dbReference>
<reference evidence="7 8" key="1">
    <citation type="journal article" date="2011" name="Syst. Appl. Microbiol.">
        <title>Defluviimonas denitrificans gen. nov., sp. nov., and Pararhodobacter aggregans gen. nov., sp. nov., non-phototrophic Rhodobacteraceae from the biofilter of a marine aquaculture.</title>
        <authorList>
            <person name="Foesel B.U."/>
            <person name="Drake H.L."/>
            <person name="Schramm A."/>
        </authorList>
    </citation>
    <scope>NUCLEOTIDE SEQUENCE [LARGE SCALE GENOMIC DNA]</scope>
    <source>
        <strain evidence="7 8">D1-19</strain>
    </source>
</reference>
<proteinExistence type="inferred from homology"/>
<comment type="similarity">
    <text evidence="2 6">Belongs to the class-III pyridoxal-phosphate-dependent aminotransferase family.</text>
</comment>
<dbReference type="PIRSF" id="PIRSF000521">
    <property type="entry name" value="Transaminase_4ab_Lys_Orn"/>
    <property type="match status" value="1"/>
</dbReference>
<dbReference type="InterPro" id="IPR015424">
    <property type="entry name" value="PyrdxlP-dep_Trfase"/>
</dbReference>
<dbReference type="Gene3D" id="3.40.640.10">
    <property type="entry name" value="Type I PLP-dependent aspartate aminotransferase-like (Major domain)"/>
    <property type="match status" value="1"/>
</dbReference>
<dbReference type="RefSeq" id="WP_116548257.1">
    <property type="nucleotide sequence ID" value="NZ_QDDR01000012.1"/>
</dbReference>
<sequence length="461" mass="48893">MMRNSLARTDLAFVLHPQTDPALLEVEGPMILDHGNGVFVTDSSGRTYLEGMSSLWCAALGFNEPRLARAAAEQIARLGTYHTFNRRSNPAVIDLAERLVALSPMPDGKAIFANSGSEAVDTMIKLAWLYHSGRGAPERRKIISRRRAYHGSTVLGATLSGIPSMRGAFAWPDPGVLFAEAPHFYTGGKAGESEEEFADRLVGDIAAMIEAEGAQSIAAMIAEPVMGAGGVILPPASYFPKLAALLRGHGILLLSDEVICGFGRTGEWFGCQAFGFRPDMMSVAKALSSGYQPIGATLLSAEVHEVVRAEASRLGVLGHGFTYAGHPVTSAVALETLKIYEEMDLLARVRALAPAFRAHVGALASHPLVGDARAVGLIGAVELVADRATRRPFAASDGVGTRLIALALEQGLILRNLGDTIAICPPLVIAPAELDLLFTRLRQALDALSDTLAAIPQEKTA</sequence>
<dbReference type="FunFam" id="3.40.640.10:FF:000014">
    <property type="entry name" value="Adenosylmethionine-8-amino-7-oxononanoate aminotransferase, probable"/>
    <property type="match status" value="1"/>
</dbReference>
<evidence type="ECO:0000256" key="1">
    <source>
        <dbReference type="ARBA" id="ARBA00001933"/>
    </source>
</evidence>
<gene>
    <name evidence="7" type="ORF">DDE23_20015</name>
</gene>
<dbReference type="Proteomes" id="UP000244810">
    <property type="component" value="Unassembled WGS sequence"/>
</dbReference>
<dbReference type="GO" id="GO:0009102">
    <property type="term" value="P:biotin biosynthetic process"/>
    <property type="evidence" value="ECO:0007669"/>
    <property type="project" value="TreeGrafter"/>
</dbReference>
<dbReference type="GO" id="GO:0030170">
    <property type="term" value="F:pyridoxal phosphate binding"/>
    <property type="evidence" value="ECO:0007669"/>
    <property type="project" value="InterPro"/>
</dbReference>
<keyword evidence="8" id="KW-1185">Reference proteome</keyword>
<evidence type="ECO:0000256" key="6">
    <source>
        <dbReference type="RuleBase" id="RU003560"/>
    </source>
</evidence>
<dbReference type="Gene3D" id="3.90.1150.10">
    <property type="entry name" value="Aspartate Aminotransferase, domain 1"/>
    <property type="match status" value="1"/>
</dbReference>
<dbReference type="PANTHER" id="PTHR42684:SF3">
    <property type="entry name" value="ADENOSYLMETHIONINE-8-AMINO-7-OXONONANOATE AMINOTRANSFERASE"/>
    <property type="match status" value="1"/>
</dbReference>
<dbReference type="AlphaFoldDB" id="A0A2T7UM87"/>
<dbReference type="InterPro" id="IPR015422">
    <property type="entry name" value="PyrdxlP-dep_Trfase_small"/>
</dbReference>
<evidence type="ECO:0000256" key="2">
    <source>
        <dbReference type="ARBA" id="ARBA00008954"/>
    </source>
</evidence>
<protein>
    <submittedName>
        <fullName evidence="7">Aspartate aminotransferase family protein</fullName>
    </submittedName>
</protein>
<evidence type="ECO:0000313" key="8">
    <source>
        <dbReference type="Proteomes" id="UP000244810"/>
    </source>
</evidence>
<evidence type="ECO:0000256" key="3">
    <source>
        <dbReference type="ARBA" id="ARBA00022576"/>
    </source>
</evidence>
<dbReference type="EMBL" id="QDDR01000012">
    <property type="protein sequence ID" value="PVE45820.1"/>
    <property type="molecule type" value="Genomic_DNA"/>
</dbReference>
<evidence type="ECO:0000313" key="7">
    <source>
        <dbReference type="EMBL" id="PVE45820.1"/>
    </source>
</evidence>
<accession>A0A2T7UM87</accession>
<organism evidence="7 8">
    <name type="scientific">Pararhodobacter aggregans</name>
    <dbReference type="NCBI Taxonomy" id="404875"/>
    <lineage>
        <taxon>Bacteria</taxon>
        <taxon>Pseudomonadati</taxon>
        <taxon>Pseudomonadota</taxon>
        <taxon>Alphaproteobacteria</taxon>
        <taxon>Rhodobacterales</taxon>
        <taxon>Paracoccaceae</taxon>
        <taxon>Pararhodobacter</taxon>
    </lineage>
</organism>
<name>A0A2T7UM87_9RHOB</name>
<keyword evidence="5 6" id="KW-0663">Pyridoxal phosphate</keyword>
<comment type="cofactor">
    <cofactor evidence="1">
        <name>pyridoxal 5'-phosphate</name>
        <dbReference type="ChEBI" id="CHEBI:597326"/>
    </cofactor>
</comment>
<dbReference type="NCBIfam" id="NF004767">
    <property type="entry name" value="PRK06105.1"/>
    <property type="match status" value="1"/>
</dbReference>
<evidence type="ECO:0000256" key="5">
    <source>
        <dbReference type="ARBA" id="ARBA00022898"/>
    </source>
</evidence>
<dbReference type="OrthoDB" id="9801834at2"/>